<dbReference type="InterPro" id="IPR047702">
    <property type="entry name" value="VgrG-rel"/>
</dbReference>
<name>A0ABQ2IS26_9PSEU</name>
<sequence>MANESFANNLVVEVEGKPLPADVKLLLTYAYVDDSRNLPDMFVLRFRDPGHVVLAKAGLEIGAKAALKVQTADPGGPKPLMSGEITAVGVELDAQGTFTEVRGYDEAHRLFRGRRVAVYPGMTVADVVRKVAGRANIKAGTIDDVPGFGGRPDTQLSQDNVSDWEFLSRLARTVGAQIAVKDGKLDFRLPEPPAKAPKANAKARSNPLVLEMHSTLVALRAGITTAGQVPEVQVRGWDFENKQEVVATAVPATAGVEVPKANPKELANKFAAQPHLETGHYRTHAEAKAAAEALAAQLGGSCAELTGVARGNPELKAGTAVALTNVGEPFQGRYTLTSTRHLFAEHTGYTTEFTVSGRQERSLYGLVHSTKVKPLNGLVPAIVTNAKDPKQLGRVQVKFPWLANDFTSVWARTVQQGAGASRGAVVLPEVGDEVLVGFEHGEFDAPYVLGGLHNGKDQPPKFTKAAVDGASGEIAVRGFVSRKGHKVELIEDDGIVISSGDGKFQVRIDQKAQNIEITSAKTVNVRAQNGITVDAGTGPLELKGQKVSIKAQTELRAEGAQVKIAGQAQTEVTASGPLTVKGAIVKIN</sequence>
<dbReference type="EMBL" id="BMNC01000017">
    <property type="protein sequence ID" value="GGN22169.1"/>
    <property type="molecule type" value="Genomic_DNA"/>
</dbReference>
<accession>A0ABQ2IS26</accession>
<keyword evidence="3" id="KW-1185">Reference proteome</keyword>
<dbReference type="Gene3D" id="2.40.50.230">
    <property type="entry name" value="Gp5 N-terminal domain"/>
    <property type="match status" value="1"/>
</dbReference>
<comment type="caution">
    <text evidence="2">The sequence shown here is derived from an EMBL/GenBank/DDBJ whole genome shotgun (WGS) entry which is preliminary data.</text>
</comment>
<dbReference type="SUPFAM" id="SSF69279">
    <property type="entry name" value="Phage tail proteins"/>
    <property type="match status" value="1"/>
</dbReference>
<dbReference type="Pfam" id="PF04717">
    <property type="entry name" value="Phage_base_V"/>
    <property type="match status" value="1"/>
</dbReference>
<dbReference type="InterPro" id="IPR037026">
    <property type="entry name" value="Vgr_OB-fold_dom_sf"/>
</dbReference>
<dbReference type="RefSeq" id="WP_189159568.1">
    <property type="nucleotide sequence ID" value="NZ_BMNC01000017.1"/>
</dbReference>
<protein>
    <submittedName>
        <fullName evidence="2">Type IV secretion protein Rhs</fullName>
    </submittedName>
</protein>
<evidence type="ECO:0000313" key="2">
    <source>
        <dbReference type="EMBL" id="GGN22169.1"/>
    </source>
</evidence>
<dbReference type="InterPro" id="IPR006531">
    <property type="entry name" value="Gp5/Vgr_OB"/>
</dbReference>
<reference evidence="3" key="1">
    <citation type="journal article" date="2019" name="Int. J. Syst. Evol. Microbiol.">
        <title>The Global Catalogue of Microorganisms (GCM) 10K type strain sequencing project: providing services to taxonomists for standard genome sequencing and annotation.</title>
        <authorList>
            <consortium name="The Broad Institute Genomics Platform"/>
            <consortium name="The Broad Institute Genome Sequencing Center for Infectious Disease"/>
            <person name="Wu L."/>
            <person name="Ma J."/>
        </authorList>
    </citation>
    <scope>NUCLEOTIDE SEQUENCE [LARGE SCALE GENOMIC DNA]</scope>
    <source>
        <strain evidence="3">CGMCC 4.7319</strain>
    </source>
</reference>
<dbReference type="Pfam" id="PF05954">
    <property type="entry name" value="Phage_GPD"/>
    <property type="match status" value="1"/>
</dbReference>
<evidence type="ECO:0000313" key="3">
    <source>
        <dbReference type="Proteomes" id="UP000597656"/>
    </source>
</evidence>
<evidence type="ECO:0000259" key="1">
    <source>
        <dbReference type="Pfam" id="PF04717"/>
    </source>
</evidence>
<organism evidence="2 3">
    <name type="scientific">Lentzea pudingi</name>
    <dbReference type="NCBI Taxonomy" id="1789439"/>
    <lineage>
        <taxon>Bacteria</taxon>
        <taxon>Bacillati</taxon>
        <taxon>Actinomycetota</taxon>
        <taxon>Actinomycetes</taxon>
        <taxon>Pseudonocardiales</taxon>
        <taxon>Pseudonocardiaceae</taxon>
        <taxon>Lentzea</taxon>
    </lineage>
</organism>
<dbReference type="SUPFAM" id="SSF69255">
    <property type="entry name" value="gp5 N-terminal domain-like"/>
    <property type="match status" value="1"/>
</dbReference>
<dbReference type="Proteomes" id="UP000597656">
    <property type="component" value="Unassembled WGS sequence"/>
</dbReference>
<dbReference type="NCBIfam" id="NF033848">
    <property type="entry name" value="VgrG_rel"/>
    <property type="match status" value="1"/>
</dbReference>
<proteinExistence type="predicted"/>
<gene>
    <name evidence="2" type="ORF">GCM10011609_74370</name>
</gene>
<feature type="domain" description="Gp5/Type VI secretion system Vgr protein OB-fold" evidence="1">
    <location>
        <begin position="380"/>
        <end position="453"/>
    </location>
</feature>